<proteinExistence type="predicted"/>
<evidence type="ECO:0000313" key="4">
    <source>
        <dbReference type="Proteomes" id="UP000275408"/>
    </source>
</evidence>
<organism evidence="3 4">
    <name type="scientific">Pocillopora damicornis</name>
    <name type="common">Cauliflower coral</name>
    <name type="synonym">Millepora damicornis</name>
    <dbReference type="NCBI Taxonomy" id="46731"/>
    <lineage>
        <taxon>Eukaryota</taxon>
        <taxon>Metazoa</taxon>
        <taxon>Cnidaria</taxon>
        <taxon>Anthozoa</taxon>
        <taxon>Hexacorallia</taxon>
        <taxon>Scleractinia</taxon>
        <taxon>Astrocoeniina</taxon>
        <taxon>Pocilloporidae</taxon>
        <taxon>Pocillopora</taxon>
    </lineage>
</organism>
<gene>
    <name evidence="3" type="ORF">pdam_00007025</name>
</gene>
<feature type="domain" description="C2H2-type" evidence="2">
    <location>
        <begin position="101"/>
        <end position="123"/>
    </location>
</feature>
<dbReference type="InterPro" id="IPR013087">
    <property type="entry name" value="Znf_C2H2_type"/>
</dbReference>
<keyword evidence="4" id="KW-1185">Reference proteome</keyword>
<sequence length="189" mass="21031">MGSWHLRLLNFATAGTALASNRCNCRKLATLRFRALIIYNGGHLTSPIPSGSKLTSLYRAPQPGLAFQQTTPVAPQYPFNTVVTWHSGMWLHKYAPCVKNCDGCGSSFADKYRSSPHNFVVNHVDRRITGKNDYTGKSLYGRDFSTHITTSKNPEFPGSVYISAALYLSGLDEEQRVLLQSCDLDLLFH</sequence>
<dbReference type="AlphaFoldDB" id="A0A3M6T966"/>
<comment type="caution">
    <text evidence="3">The sequence shown here is derived from an EMBL/GenBank/DDBJ whole genome shotgun (WGS) entry which is preliminary data.</text>
</comment>
<evidence type="ECO:0000256" key="1">
    <source>
        <dbReference type="SAM" id="SignalP"/>
    </source>
</evidence>
<feature type="signal peptide" evidence="1">
    <location>
        <begin position="1"/>
        <end position="19"/>
    </location>
</feature>
<dbReference type="Proteomes" id="UP000275408">
    <property type="component" value="Unassembled WGS sequence"/>
</dbReference>
<dbReference type="EMBL" id="RCHS01004067">
    <property type="protein sequence ID" value="RMX37881.1"/>
    <property type="molecule type" value="Genomic_DNA"/>
</dbReference>
<name>A0A3M6T966_POCDA</name>
<protein>
    <recommendedName>
        <fullName evidence="2">C2H2-type domain-containing protein</fullName>
    </recommendedName>
</protein>
<evidence type="ECO:0000313" key="3">
    <source>
        <dbReference type="EMBL" id="RMX37881.1"/>
    </source>
</evidence>
<keyword evidence="1" id="KW-0732">Signal</keyword>
<evidence type="ECO:0000259" key="2">
    <source>
        <dbReference type="PROSITE" id="PS00028"/>
    </source>
</evidence>
<reference evidence="3 4" key="1">
    <citation type="journal article" date="2018" name="Sci. Rep.">
        <title>Comparative analysis of the Pocillopora damicornis genome highlights role of immune system in coral evolution.</title>
        <authorList>
            <person name="Cunning R."/>
            <person name="Bay R.A."/>
            <person name="Gillette P."/>
            <person name="Baker A.C."/>
            <person name="Traylor-Knowles N."/>
        </authorList>
    </citation>
    <scope>NUCLEOTIDE SEQUENCE [LARGE SCALE GENOMIC DNA]</scope>
    <source>
        <strain evidence="3">RSMAS</strain>
        <tissue evidence="3">Whole animal</tissue>
    </source>
</reference>
<dbReference type="PROSITE" id="PS00028">
    <property type="entry name" value="ZINC_FINGER_C2H2_1"/>
    <property type="match status" value="1"/>
</dbReference>
<feature type="chain" id="PRO_5018115594" description="C2H2-type domain-containing protein" evidence="1">
    <location>
        <begin position="20"/>
        <end position="189"/>
    </location>
</feature>
<accession>A0A3M6T966</accession>